<dbReference type="PROSITE" id="PS50089">
    <property type="entry name" value="ZF_RING_2"/>
    <property type="match status" value="1"/>
</dbReference>
<evidence type="ECO:0000256" key="1">
    <source>
        <dbReference type="ARBA" id="ARBA00022723"/>
    </source>
</evidence>
<dbReference type="HOGENOM" id="CLU_038018_0_0_1"/>
<dbReference type="PIRSF" id="PIRSF036836">
    <property type="entry name" value="RNase_bind_SBP1"/>
    <property type="match status" value="1"/>
</dbReference>
<dbReference type="Pfam" id="PF13920">
    <property type="entry name" value="zf-C3HC4_3"/>
    <property type="match status" value="1"/>
</dbReference>
<dbReference type="GO" id="GO:0008270">
    <property type="term" value="F:zinc ion binding"/>
    <property type="evidence" value="ECO:0007669"/>
    <property type="project" value="UniProtKB-KW"/>
</dbReference>
<keyword evidence="1" id="KW-0479">Metal-binding</keyword>
<dbReference type="PANTHER" id="PTHR42647:SF18">
    <property type="entry name" value="SBP (S-RIBONUCLEASE BINDING PROTEIN) FAMILY PROTEIN"/>
    <property type="match status" value="1"/>
</dbReference>
<keyword evidence="2 4" id="KW-0863">Zinc-finger</keyword>
<evidence type="ECO:0000256" key="2">
    <source>
        <dbReference type="ARBA" id="ARBA00022771"/>
    </source>
</evidence>
<feature type="compositionally biased region" description="Basic and acidic residues" evidence="6">
    <location>
        <begin position="319"/>
        <end position="332"/>
    </location>
</feature>
<dbReference type="EnsemblPlants" id="Bra012650.1">
    <property type="protein sequence ID" value="Bra012650.1-P"/>
    <property type="gene ID" value="Bra012650"/>
</dbReference>
<dbReference type="SUPFAM" id="SSF48452">
    <property type="entry name" value="TPR-like"/>
    <property type="match status" value="1"/>
</dbReference>
<feature type="compositionally biased region" description="Polar residues" evidence="6">
    <location>
        <begin position="100"/>
        <end position="117"/>
    </location>
</feature>
<proteinExistence type="predicted"/>
<evidence type="ECO:0000256" key="3">
    <source>
        <dbReference type="ARBA" id="ARBA00022833"/>
    </source>
</evidence>
<keyword evidence="5" id="KW-0175">Coiled coil</keyword>
<dbReference type="Gene3D" id="3.30.40.10">
    <property type="entry name" value="Zinc/RING finger domain, C3HC4 (zinc finger)"/>
    <property type="match status" value="1"/>
</dbReference>
<evidence type="ECO:0000256" key="5">
    <source>
        <dbReference type="SAM" id="Coils"/>
    </source>
</evidence>
<reference evidence="8" key="3">
    <citation type="submission" date="2023-03" db="UniProtKB">
        <authorList>
            <consortium name="EnsemblPlants"/>
        </authorList>
    </citation>
    <scope>IDENTIFICATION</scope>
    <source>
        <strain evidence="8">cv. Chiifu-401-42</strain>
    </source>
</reference>
<accession>M4D840</accession>
<protein>
    <recommendedName>
        <fullName evidence="7">RING-type domain-containing protein</fullName>
    </recommendedName>
</protein>
<dbReference type="GO" id="GO:0004842">
    <property type="term" value="F:ubiquitin-protein transferase activity"/>
    <property type="evidence" value="ECO:0000318"/>
    <property type="project" value="GO_Central"/>
</dbReference>
<dbReference type="InParanoid" id="M4D840"/>
<dbReference type="Proteomes" id="UP000011750">
    <property type="component" value="Chromosome A03"/>
</dbReference>
<dbReference type="CDD" id="cd16649">
    <property type="entry name" value="mRING-HC-C3HC5_CGRF1-like"/>
    <property type="match status" value="1"/>
</dbReference>
<dbReference type="OMA" id="CNEINDG"/>
<keyword evidence="3" id="KW-0862">Zinc</keyword>
<keyword evidence="9" id="KW-1185">Reference proteome</keyword>
<evidence type="ECO:0000256" key="4">
    <source>
        <dbReference type="PROSITE-ProRule" id="PRU00175"/>
    </source>
</evidence>
<feature type="domain" description="RING-type" evidence="7">
    <location>
        <begin position="260"/>
        <end position="296"/>
    </location>
</feature>
<reference evidence="8 9" key="1">
    <citation type="journal article" date="2011" name="Nat. Genet.">
        <title>The genome of the mesopolyploid crop species Brassica rapa.</title>
        <authorList>
            <consortium name="Brassica rapa Genome Sequencing Project Consortium"/>
            <person name="Wang X."/>
            <person name="Wang H."/>
            <person name="Wang J."/>
            <person name="Sun R."/>
            <person name="Wu J."/>
            <person name="Liu S."/>
            <person name="Bai Y."/>
            <person name="Mun J.H."/>
            <person name="Bancroft I."/>
            <person name="Cheng F."/>
            <person name="Huang S."/>
            <person name="Li X."/>
            <person name="Hua W."/>
            <person name="Wang J."/>
            <person name="Wang X."/>
            <person name="Freeling M."/>
            <person name="Pires J.C."/>
            <person name="Paterson A.H."/>
            <person name="Chalhoub B."/>
            <person name="Wang B."/>
            <person name="Hayward A."/>
            <person name="Sharpe A.G."/>
            <person name="Park B.S."/>
            <person name="Weisshaar B."/>
            <person name="Liu B."/>
            <person name="Li B."/>
            <person name="Liu B."/>
            <person name="Tong C."/>
            <person name="Song C."/>
            <person name="Duran C."/>
            <person name="Peng C."/>
            <person name="Geng C."/>
            <person name="Koh C."/>
            <person name="Lin C."/>
            <person name="Edwards D."/>
            <person name="Mu D."/>
            <person name="Shen D."/>
            <person name="Soumpourou E."/>
            <person name="Li F."/>
            <person name="Fraser F."/>
            <person name="Conant G."/>
            <person name="Lassalle G."/>
            <person name="King G.J."/>
            <person name="Bonnema G."/>
            <person name="Tang H."/>
            <person name="Wang H."/>
            <person name="Belcram H."/>
            <person name="Zhou H."/>
            <person name="Hirakawa H."/>
            <person name="Abe H."/>
            <person name="Guo H."/>
            <person name="Wang H."/>
            <person name="Jin H."/>
            <person name="Parkin I.A."/>
            <person name="Batley J."/>
            <person name="Kim J.S."/>
            <person name="Just J."/>
            <person name="Li J."/>
            <person name="Xu J."/>
            <person name="Deng J."/>
            <person name="Kim J.A."/>
            <person name="Li J."/>
            <person name="Yu J."/>
            <person name="Meng J."/>
            <person name="Wang J."/>
            <person name="Min J."/>
            <person name="Poulain J."/>
            <person name="Wang J."/>
            <person name="Hatakeyama K."/>
            <person name="Wu K."/>
            <person name="Wang L."/>
            <person name="Fang L."/>
            <person name="Trick M."/>
            <person name="Links M.G."/>
            <person name="Zhao M."/>
            <person name="Jin M."/>
            <person name="Ramchiary N."/>
            <person name="Drou N."/>
            <person name="Berkman P.J."/>
            <person name="Cai Q."/>
            <person name="Huang Q."/>
            <person name="Li R."/>
            <person name="Tabata S."/>
            <person name="Cheng S."/>
            <person name="Zhang S."/>
            <person name="Zhang S."/>
            <person name="Huang S."/>
            <person name="Sato S."/>
            <person name="Sun S."/>
            <person name="Kwon S.J."/>
            <person name="Choi S.R."/>
            <person name="Lee T.H."/>
            <person name="Fan W."/>
            <person name="Zhao X."/>
            <person name="Tan X."/>
            <person name="Xu X."/>
            <person name="Wang Y."/>
            <person name="Qiu Y."/>
            <person name="Yin Y."/>
            <person name="Li Y."/>
            <person name="Du Y."/>
            <person name="Liao Y."/>
            <person name="Lim Y."/>
            <person name="Narusaka Y."/>
            <person name="Wang Y."/>
            <person name="Wang Z."/>
            <person name="Li Z."/>
            <person name="Wang Z."/>
            <person name="Xiong Z."/>
            <person name="Zhang Z."/>
        </authorList>
    </citation>
    <scope>NUCLEOTIDE SEQUENCE [LARGE SCALE GENOMIC DNA]</scope>
    <source>
        <strain evidence="8 9">cv. Chiifu-401-42</strain>
    </source>
</reference>
<dbReference type="GO" id="GO:0005737">
    <property type="term" value="C:cytoplasm"/>
    <property type="evidence" value="ECO:0007669"/>
    <property type="project" value="UniProtKB-ARBA"/>
</dbReference>
<dbReference type="eggNOG" id="KOG1100">
    <property type="taxonomic scope" value="Eukaryota"/>
</dbReference>
<dbReference type="PANTHER" id="PTHR42647">
    <property type="entry name" value="SBP (S-RIBONUCLEASE BINDING PROTEIN) FAMILY PROTEIN"/>
    <property type="match status" value="1"/>
</dbReference>
<feature type="region of interest" description="Disordered" evidence="6">
    <location>
        <begin position="319"/>
        <end position="340"/>
    </location>
</feature>
<reference evidence="8 9" key="2">
    <citation type="journal article" date="2018" name="Hortic Res">
        <title>Improved Brassica rapa reference genome by single-molecule sequencing and chromosome conformation capture technologies.</title>
        <authorList>
            <person name="Zhang L."/>
            <person name="Cai X."/>
            <person name="Wu J."/>
            <person name="Liu M."/>
            <person name="Grob S."/>
            <person name="Cheng F."/>
            <person name="Liang J."/>
            <person name="Cai C."/>
            <person name="Liu Z."/>
            <person name="Liu B."/>
            <person name="Wang F."/>
            <person name="Li S."/>
            <person name="Liu F."/>
            <person name="Li X."/>
            <person name="Cheng L."/>
            <person name="Yang W."/>
            <person name="Li M.H."/>
            <person name="Grossniklaus U."/>
            <person name="Zheng H."/>
            <person name="Wang X."/>
        </authorList>
    </citation>
    <scope>NUCLEOTIDE SEQUENCE [LARGE SCALE GENOMIC DNA]</scope>
    <source>
        <strain evidence="8 9">cv. Chiifu-401-42</strain>
    </source>
</reference>
<sequence>MAVRTHHPSRFLFVNNNGQEDNNCSLQPQDTHFTLIKAGVVDSRKRSRDVSSVGFIQFSSVAAQMNPPPPKPPQVIGMSELLQSHNRKTLNMVSTGLLRSSHEQSQNGEQLLSSSSMLPGDLAGESKRQRDELDSFIQTRGEELQRKLALYGESRYVELLYAAEELAGRRVREKEAELEKATRRHAELEARAAQLTEEARTWQLRAATREAEVSSLHAHIQKVIASQATAEKQRTIGGETEDAESVFVDPERIELIGPCCSICRRNSATVMALPCRHLVLCKGCDGGGDVRVCPICLAVKNFGNKLFKEQEYHDAVRHHTEAIQRNPKEPTTRPRGMQDQGIKNILTDL</sequence>
<evidence type="ECO:0000259" key="7">
    <source>
        <dbReference type="PROSITE" id="PS50089"/>
    </source>
</evidence>
<organism evidence="8 9">
    <name type="scientific">Brassica campestris</name>
    <name type="common">Field mustard</name>
    <dbReference type="NCBI Taxonomy" id="3711"/>
    <lineage>
        <taxon>Eukaryota</taxon>
        <taxon>Viridiplantae</taxon>
        <taxon>Streptophyta</taxon>
        <taxon>Embryophyta</taxon>
        <taxon>Tracheophyta</taxon>
        <taxon>Spermatophyta</taxon>
        <taxon>Magnoliopsida</taxon>
        <taxon>eudicotyledons</taxon>
        <taxon>Gunneridae</taxon>
        <taxon>Pentapetalae</taxon>
        <taxon>rosids</taxon>
        <taxon>malvids</taxon>
        <taxon>Brassicales</taxon>
        <taxon>Brassicaceae</taxon>
        <taxon>Brassiceae</taxon>
        <taxon>Brassica</taxon>
    </lineage>
</organism>
<evidence type="ECO:0000256" key="6">
    <source>
        <dbReference type="SAM" id="MobiDB-lite"/>
    </source>
</evidence>
<feature type="coiled-coil region" evidence="5">
    <location>
        <begin position="164"/>
        <end position="205"/>
    </location>
</feature>
<name>M4D840_BRACM</name>
<dbReference type="STRING" id="51351.M4D840"/>
<evidence type="ECO:0000313" key="9">
    <source>
        <dbReference type="Proteomes" id="UP000011750"/>
    </source>
</evidence>
<dbReference type="InterPro" id="IPR013083">
    <property type="entry name" value="Znf_RING/FYVE/PHD"/>
</dbReference>
<dbReference type="SMART" id="SM00184">
    <property type="entry name" value="RING"/>
    <property type="match status" value="1"/>
</dbReference>
<dbReference type="InterPro" id="IPR011990">
    <property type="entry name" value="TPR-like_helical_dom_sf"/>
</dbReference>
<dbReference type="FunCoup" id="M4D840">
    <property type="interactions" value="125"/>
</dbReference>
<dbReference type="AlphaFoldDB" id="M4D840"/>
<feature type="region of interest" description="Disordered" evidence="6">
    <location>
        <begin position="100"/>
        <end position="131"/>
    </location>
</feature>
<dbReference type="Gramene" id="Bra012650.1">
    <property type="protein sequence ID" value="Bra012650.1-P"/>
    <property type="gene ID" value="Bra012650"/>
</dbReference>
<dbReference type="InterPro" id="IPR001841">
    <property type="entry name" value="Znf_RING"/>
</dbReference>
<evidence type="ECO:0000313" key="8">
    <source>
        <dbReference type="EnsemblPlants" id="Bra012650.1-P"/>
    </source>
</evidence>